<reference evidence="3" key="1">
    <citation type="submission" date="2013-09" db="EMBL/GenBank/DDBJ databases">
        <title>The Genome Sequence of Anopheles culicifacies species A.</title>
        <authorList>
            <consortium name="The Broad Institute Genomics Platform"/>
            <person name="Neafsey D.E."/>
            <person name="Besansky N."/>
            <person name="Howell P."/>
            <person name="Walton C."/>
            <person name="Young S.K."/>
            <person name="Zeng Q."/>
            <person name="Gargeya S."/>
            <person name="Fitzgerald M."/>
            <person name="Haas B."/>
            <person name="Abouelleil A."/>
            <person name="Allen A.W."/>
            <person name="Alvarado L."/>
            <person name="Arachchi H.M."/>
            <person name="Berlin A.M."/>
            <person name="Chapman S.B."/>
            <person name="Gainer-Dewar J."/>
            <person name="Goldberg J."/>
            <person name="Griggs A."/>
            <person name="Gujja S."/>
            <person name="Hansen M."/>
            <person name="Howarth C."/>
            <person name="Imamovic A."/>
            <person name="Ireland A."/>
            <person name="Larimer J."/>
            <person name="McCowan C."/>
            <person name="Murphy C."/>
            <person name="Pearson M."/>
            <person name="Poon T.W."/>
            <person name="Priest M."/>
            <person name="Roberts A."/>
            <person name="Saif S."/>
            <person name="Shea T."/>
            <person name="Sisk P."/>
            <person name="Sykes S."/>
            <person name="Wortman J."/>
            <person name="Nusbaum C."/>
            <person name="Birren B."/>
        </authorList>
    </citation>
    <scope>NUCLEOTIDE SEQUENCE [LARGE SCALE GENOMIC DNA]</scope>
    <source>
        <strain evidence="3">A-37</strain>
    </source>
</reference>
<evidence type="ECO:0000313" key="2">
    <source>
        <dbReference type="EnsemblMetazoa" id="ACUA010169-PA"/>
    </source>
</evidence>
<keyword evidence="1" id="KW-0472">Membrane</keyword>
<keyword evidence="3" id="KW-1185">Reference proteome</keyword>
<dbReference type="Proteomes" id="UP000075883">
    <property type="component" value="Unassembled WGS sequence"/>
</dbReference>
<accession>A0A182M5S7</accession>
<evidence type="ECO:0000256" key="1">
    <source>
        <dbReference type="SAM" id="Phobius"/>
    </source>
</evidence>
<keyword evidence="1" id="KW-0812">Transmembrane</keyword>
<evidence type="ECO:0000313" key="3">
    <source>
        <dbReference type="Proteomes" id="UP000075883"/>
    </source>
</evidence>
<organism evidence="2 3">
    <name type="scientific">Anopheles culicifacies</name>
    <dbReference type="NCBI Taxonomy" id="139723"/>
    <lineage>
        <taxon>Eukaryota</taxon>
        <taxon>Metazoa</taxon>
        <taxon>Ecdysozoa</taxon>
        <taxon>Arthropoda</taxon>
        <taxon>Hexapoda</taxon>
        <taxon>Insecta</taxon>
        <taxon>Pterygota</taxon>
        <taxon>Neoptera</taxon>
        <taxon>Endopterygota</taxon>
        <taxon>Diptera</taxon>
        <taxon>Nematocera</taxon>
        <taxon>Culicoidea</taxon>
        <taxon>Culicidae</taxon>
        <taxon>Anophelinae</taxon>
        <taxon>Anopheles</taxon>
        <taxon>culicifacies species complex</taxon>
    </lineage>
</organism>
<feature type="transmembrane region" description="Helical" evidence="1">
    <location>
        <begin position="57"/>
        <end position="76"/>
    </location>
</feature>
<proteinExistence type="predicted"/>
<dbReference type="EMBL" id="AXCM01000482">
    <property type="status" value="NOT_ANNOTATED_CDS"/>
    <property type="molecule type" value="Genomic_DNA"/>
</dbReference>
<name>A0A182M5S7_9DIPT</name>
<protein>
    <submittedName>
        <fullName evidence="2">Uncharacterized protein</fullName>
    </submittedName>
</protein>
<dbReference type="EnsemblMetazoa" id="ACUA010169-RA">
    <property type="protein sequence ID" value="ACUA010169-PA"/>
    <property type="gene ID" value="ACUA010169"/>
</dbReference>
<dbReference type="AlphaFoldDB" id="A0A182M5S7"/>
<sequence length="123" mass="13177">MIIFHMPVRSVWNMWGGGPPFLPPFPPPPCELPPSVPLSSSLASDSSSGLPSGRFTWFRLLMLLVLLFVLLELTAVDGLPDFSDLVTLSTTEPGDSFGEISVLPLLPSFAPLPLPPPPAVLKS</sequence>
<dbReference type="VEuPathDB" id="VectorBase:ACUA010169"/>
<reference evidence="2" key="2">
    <citation type="submission" date="2020-05" db="UniProtKB">
        <authorList>
            <consortium name="EnsemblMetazoa"/>
        </authorList>
    </citation>
    <scope>IDENTIFICATION</scope>
    <source>
        <strain evidence="2">A-37</strain>
    </source>
</reference>
<keyword evidence="1" id="KW-1133">Transmembrane helix</keyword>